<protein>
    <recommendedName>
        <fullName evidence="17">RING-CH-type domain-containing protein</fullName>
    </recommendedName>
</protein>
<evidence type="ECO:0008006" key="17">
    <source>
        <dbReference type="Google" id="ProtNLM"/>
    </source>
</evidence>
<dbReference type="GO" id="GO:0008270">
    <property type="term" value="F:zinc ion binding"/>
    <property type="evidence" value="ECO:0007669"/>
    <property type="project" value="UniProtKB-KW"/>
</dbReference>
<feature type="compositionally biased region" description="Low complexity" evidence="11">
    <location>
        <begin position="32"/>
        <end position="44"/>
    </location>
</feature>
<comment type="caution">
    <text evidence="15">The sequence shown here is derived from an EMBL/GenBank/DDBJ whole genome shotgun (WGS) entry which is preliminary data.</text>
</comment>
<feature type="transmembrane region" description="Helical" evidence="12">
    <location>
        <begin position="170"/>
        <end position="191"/>
    </location>
</feature>
<accession>A0A8J5XAT2</accession>
<evidence type="ECO:0000259" key="14">
    <source>
        <dbReference type="PROSITE" id="PS51292"/>
    </source>
</evidence>
<keyword evidence="16" id="KW-1185">Reference proteome</keyword>
<evidence type="ECO:0000256" key="11">
    <source>
        <dbReference type="SAM" id="MobiDB-lite"/>
    </source>
</evidence>
<keyword evidence="5 10" id="KW-0863">Zinc-finger</keyword>
<reference evidence="15" key="1">
    <citation type="submission" date="2021-05" db="EMBL/GenBank/DDBJ databases">
        <title>The genome of the haptophyte Pavlova lutheri (Diacronema luteri, Pavlovales) - a model for lipid biosynthesis in eukaryotic algae.</title>
        <authorList>
            <person name="Hulatt C.J."/>
            <person name="Posewitz M.C."/>
        </authorList>
    </citation>
    <scope>NUCLEOTIDE SEQUENCE</scope>
    <source>
        <strain evidence="15">NIVA-4/92</strain>
    </source>
</reference>
<keyword evidence="2" id="KW-0808">Transferase</keyword>
<dbReference type="Pfam" id="PF12906">
    <property type="entry name" value="RINGv"/>
    <property type="match status" value="1"/>
</dbReference>
<evidence type="ECO:0000256" key="3">
    <source>
        <dbReference type="ARBA" id="ARBA00022692"/>
    </source>
</evidence>
<feature type="domain" description="RING-CH-type" evidence="14">
    <location>
        <begin position="83"/>
        <end position="146"/>
    </location>
</feature>
<keyword evidence="8 12" id="KW-1133">Transmembrane helix</keyword>
<evidence type="ECO:0000256" key="2">
    <source>
        <dbReference type="ARBA" id="ARBA00022679"/>
    </source>
</evidence>
<dbReference type="GO" id="GO:0016020">
    <property type="term" value="C:membrane"/>
    <property type="evidence" value="ECO:0007669"/>
    <property type="project" value="UniProtKB-SubCell"/>
</dbReference>
<dbReference type="InterPro" id="IPR013083">
    <property type="entry name" value="Znf_RING/FYVE/PHD"/>
</dbReference>
<keyword evidence="3 12" id="KW-0812">Transmembrane</keyword>
<dbReference type="PROSITE" id="PS51292">
    <property type="entry name" value="ZF_RING_CH"/>
    <property type="match status" value="1"/>
</dbReference>
<keyword evidence="9 12" id="KW-0472">Membrane</keyword>
<evidence type="ECO:0000256" key="1">
    <source>
        <dbReference type="ARBA" id="ARBA00004141"/>
    </source>
</evidence>
<evidence type="ECO:0000256" key="7">
    <source>
        <dbReference type="ARBA" id="ARBA00022833"/>
    </source>
</evidence>
<sequence length="340" mass="35773">MEASGASTERAVELSALAFAAGGASEEARAIEPGAPAPASVGASEEAREMEPGAPAPAAGGAGSAASAAPPEAAAAVAATEFADIGDTVHCIFCLEEADAEHELLKCSPCACSGTLTSIHTRCLTKDIEHNLRLECPICRYPYHYKAKVASQGLLLRTRKWLSRVRNARMCALALPTAAALIMLGIILTAVGTRSPSGGWAPFVYAGMSICMLLFFYTGVSVNELPVRVIRVVLYAPSHAQLELFEENKEAWVRLMKERGGMGTVGAALLRGKRADADEVEVLSLDYPVTLQMMADREVPPALAALIVRTNEAAKLAEQQATAEAQQVARAADTTASHRA</sequence>
<dbReference type="Proteomes" id="UP000751190">
    <property type="component" value="Unassembled WGS sequence"/>
</dbReference>
<feature type="region of interest" description="Disordered" evidence="11">
    <location>
        <begin position="28"/>
        <end position="65"/>
    </location>
</feature>
<evidence type="ECO:0000256" key="6">
    <source>
        <dbReference type="ARBA" id="ARBA00022786"/>
    </source>
</evidence>
<evidence type="ECO:0000313" key="16">
    <source>
        <dbReference type="Proteomes" id="UP000751190"/>
    </source>
</evidence>
<evidence type="ECO:0000259" key="13">
    <source>
        <dbReference type="PROSITE" id="PS50089"/>
    </source>
</evidence>
<keyword evidence="4" id="KW-0479">Metal-binding</keyword>
<dbReference type="PANTHER" id="PTHR46065">
    <property type="entry name" value="E3 UBIQUITIN-PROTEIN LIGASE MARCH 2/3 FAMILY MEMBER"/>
    <property type="match status" value="1"/>
</dbReference>
<organism evidence="15 16">
    <name type="scientific">Diacronema lutheri</name>
    <name type="common">Unicellular marine alga</name>
    <name type="synonym">Monochrysis lutheri</name>
    <dbReference type="NCBI Taxonomy" id="2081491"/>
    <lineage>
        <taxon>Eukaryota</taxon>
        <taxon>Haptista</taxon>
        <taxon>Haptophyta</taxon>
        <taxon>Pavlovophyceae</taxon>
        <taxon>Pavlovales</taxon>
        <taxon>Pavlovaceae</taxon>
        <taxon>Diacronema</taxon>
    </lineage>
</organism>
<dbReference type="PANTHER" id="PTHR46065:SF3">
    <property type="entry name" value="FI20425P1"/>
    <property type="match status" value="1"/>
</dbReference>
<feature type="domain" description="RING-type" evidence="13">
    <location>
        <begin position="91"/>
        <end position="140"/>
    </location>
</feature>
<dbReference type="PROSITE" id="PS50089">
    <property type="entry name" value="ZF_RING_2"/>
    <property type="match status" value="1"/>
</dbReference>
<dbReference type="SMART" id="SM00744">
    <property type="entry name" value="RINGv"/>
    <property type="match status" value="1"/>
</dbReference>
<comment type="subcellular location">
    <subcellularLocation>
        <location evidence="1">Membrane</location>
        <topology evidence="1">Multi-pass membrane protein</topology>
    </subcellularLocation>
</comment>
<feature type="transmembrane region" description="Helical" evidence="12">
    <location>
        <begin position="203"/>
        <end position="222"/>
    </location>
</feature>
<dbReference type="InterPro" id="IPR011016">
    <property type="entry name" value="Znf_RING-CH"/>
</dbReference>
<dbReference type="OrthoDB" id="264354at2759"/>
<dbReference type="AlphaFoldDB" id="A0A8J5XAT2"/>
<evidence type="ECO:0000256" key="8">
    <source>
        <dbReference type="ARBA" id="ARBA00022989"/>
    </source>
</evidence>
<evidence type="ECO:0000256" key="5">
    <source>
        <dbReference type="ARBA" id="ARBA00022771"/>
    </source>
</evidence>
<dbReference type="EMBL" id="JAGTXO010000066">
    <property type="protein sequence ID" value="KAG8457660.1"/>
    <property type="molecule type" value="Genomic_DNA"/>
</dbReference>
<dbReference type="InterPro" id="IPR001841">
    <property type="entry name" value="Znf_RING"/>
</dbReference>
<evidence type="ECO:0000313" key="15">
    <source>
        <dbReference type="EMBL" id="KAG8457660.1"/>
    </source>
</evidence>
<dbReference type="Gene3D" id="3.30.40.10">
    <property type="entry name" value="Zinc/RING finger domain, C3HC4 (zinc finger)"/>
    <property type="match status" value="1"/>
</dbReference>
<dbReference type="SUPFAM" id="SSF57850">
    <property type="entry name" value="RING/U-box"/>
    <property type="match status" value="1"/>
</dbReference>
<evidence type="ECO:0000256" key="4">
    <source>
        <dbReference type="ARBA" id="ARBA00022723"/>
    </source>
</evidence>
<feature type="compositionally biased region" description="Low complexity" evidence="11">
    <location>
        <begin position="52"/>
        <end position="65"/>
    </location>
</feature>
<gene>
    <name evidence="15" type="ORF">KFE25_002324</name>
</gene>
<evidence type="ECO:0000256" key="12">
    <source>
        <dbReference type="SAM" id="Phobius"/>
    </source>
</evidence>
<keyword evidence="7" id="KW-0862">Zinc</keyword>
<evidence type="ECO:0000256" key="10">
    <source>
        <dbReference type="PROSITE-ProRule" id="PRU00175"/>
    </source>
</evidence>
<proteinExistence type="predicted"/>
<keyword evidence="6" id="KW-0833">Ubl conjugation pathway</keyword>
<name>A0A8J5XAT2_DIALT</name>
<dbReference type="GO" id="GO:0016740">
    <property type="term" value="F:transferase activity"/>
    <property type="evidence" value="ECO:0007669"/>
    <property type="project" value="UniProtKB-KW"/>
</dbReference>
<evidence type="ECO:0000256" key="9">
    <source>
        <dbReference type="ARBA" id="ARBA00023136"/>
    </source>
</evidence>